<dbReference type="Pfam" id="PF00126">
    <property type="entry name" value="HTH_1"/>
    <property type="match status" value="1"/>
</dbReference>
<proteinExistence type="inferred from homology"/>
<dbReference type="Gene3D" id="3.40.190.10">
    <property type="entry name" value="Periplasmic binding protein-like II"/>
    <property type="match status" value="2"/>
</dbReference>
<dbReference type="SUPFAM" id="SSF53850">
    <property type="entry name" value="Periplasmic binding protein-like II"/>
    <property type="match status" value="1"/>
</dbReference>
<dbReference type="PROSITE" id="PS50931">
    <property type="entry name" value="HTH_LYSR"/>
    <property type="match status" value="1"/>
</dbReference>
<evidence type="ECO:0000313" key="6">
    <source>
        <dbReference type="EMBL" id="SDG39194.1"/>
    </source>
</evidence>
<dbReference type="InterPro" id="IPR058163">
    <property type="entry name" value="LysR-type_TF_proteobact-type"/>
</dbReference>
<keyword evidence="3" id="KW-0238">DNA-binding</keyword>
<dbReference type="InterPro" id="IPR036390">
    <property type="entry name" value="WH_DNA-bd_sf"/>
</dbReference>
<dbReference type="InterPro" id="IPR005119">
    <property type="entry name" value="LysR_subst-bd"/>
</dbReference>
<dbReference type="RefSeq" id="WP_090021265.1">
    <property type="nucleotide sequence ID" value="NZ_FNCE01000010.1"/>
</dbReference>
<dbReference type="CDD" id="cd08432">
    <property type="entry name" value="PBP2_GcdR_TrpI_HvrB_AmpR_like"/>
    <property type="match status" value="1"/>
</dbReference>
<dbReference type="Pfam" id="PF03466">
    <property type="entry name" value="LysR_substrate"/>
    <property type="match status" value="1"/>
</dbReference>
<feature type="domain" description="HTH lysR-type" evidence="5">
    <location>
        <begin position="6"/>
        <end position="63"/>
    </location>
</feature>
<dbReference type="Gene3D" id="1.10.10.10">
    <property type="entry name" value="Winged helix-like DNA-binding domain superfamily/Winged helix DNA-binding domain"/>
    <property type="match status" value="1"/>
</dbReference>
<organism evidence="6 7">
    <name type="scientific">Limimonas halophila</name>
    <dbReference type="NCBI Taxonomy" id="1082479"/>
    <lineage>
        <taxon>Bacteria</taxon>
        <taxon>Pseudomonadati</taxon>
        <taxon>Pseudomonadota</taxon>
        <taxon>Alphaproteobacteria</taxon>
        <taxon>Rhodospirillales</taxon>
        <taxon>Rhodovibrionaceae</taxon>
        <taxon>Limimonas</taxon>
    </lineage>
</organism>
<dbReference type="OrthoDB" id="9807765at2"/>
<evidence type="ECO:0000259" key="5">
    <source>
        <dbReference type="PROSITE" id="PS50931"/>
    </source>
</evidence>
<dbReference type="PRINTS" id="PR00039">
    <property type="entry name" value="HTHLYSR"/>
</dbReference>
<dbReference type="GO" id="GO:0043565">
    <property type="term" value="F:sequence-specific DNA binding"/>
    <property type="evidence" value="ECO:0007669"/>
    <property type="project" value="TreeGrafter"/>
</dbReference>
<keyword evidence="2" id="KW-0805">Transcription regulation</keyword>
<dbReference type="GO" id="GO:0003700">
    <property type="term" value="F:DNA-binding transcription factor activity"/>
    <property type="evidence" value="ECO:0007669"/>
    <property type="project" value="InterPro"/>
</dbReference>
<evidence type="ECO:0000256" key="3">
    <source>
        <dbReference type="ARBA" id="ARBA00023125"/>
    </source>
</evidence>
<evidence type="ECO:0000256" key="4">
    <source>
        <dbReference type="ARBA" id="ARBA00023163"/>
    </source>
</evidence>
<keyword evidence="7" id="KW-1185">Reference proteome</keyword>
<gene>
    <name evidence="6" type="ORF">SAMN05216241_11090</name>
</gene>
<protein>
    <submittedName>
        <fullName evidence="6">Transcriptional regulator, LysR family</fullName>
    </submittedName>
</protein>
<dbReference type="Proteomes" id="UP000199415">
    <property type="component" value="Unassembled WGS sequence"/>
</dbReference>
<evidence type="ECO:0000313" key="7">
    <source>
        <dbReference type="Proteomes" id="UP000199415"/>
    </source>
</evidence>
<dbReference type="PANTHER" id="PTHR30537:SF74">
    <property type="entry name" value="HTH-TYPE TRANSCRIPTIONAL REGULATOR TRPI"/>
    <property type="match status" value="1"/>
</dbReference>
<dbReference type="InterPro" id="IPR000847">
    <property type="entry name" value="LysR_HTH_N"/>
</dbReference>
<evidence type="ECO:0000256" key="1">
    <source>
        <dbReference type="ARBA" id="ARBA00009437"/>
    </source>
</evidence>
<keyword evidence="4" id="KW-0804">Transcription</keyword>
<accession>A0A1G7TVZ0</accession>
<dbReference type="EMBL" id="FNCE01000010">
    <property type="protein sequence ID" value="SDG39194.1"/>
    <property type="molecule type" value="Genomic_DNA"/>
</dbReference>
<evidence type="ECO:0000256" key="2">
    <source>
        <dbReference type="ARBA" id="ARBA00023015"/>
    </source>
</evidence>
<dbReference type="AlphaFoldDB" id="A0A1G7TVZ0"/>
<sequence length="300" mass="32382">MARRIPPATWLRAFDAAARHMSFTEAARELGVTQSAVSRLVRHLEQHVGQDLFVRYPRSIALTEVGRAYAQTVHEAFDRLAGGTEEVFGVARDEPLTVRATPGFAVFWLAPRLADFRARWPEVAIRLASGVWASDFTGDGADLEIRYGDGDWDEVEAVRLTRETIFPVCAPSVAAGLHRPADLAEATLIHAVGFEAGWPSWLDEAGADAVMASARAISSDTIAATVALARAGSGVALLRSSFADAALADGGLVAPFTQATPLSEAFYVTWPSLRPLRPEAAAFRDWLVGRADVEPDRPMS</sequence>
<name>A0A1G7TVZ0_9PROT</name>
<dbReference type="GO" id="GO:0006351">
    <property type="term" value="P:DNA-templated transcription"/>
    <property type="evidence" value="ECO:0007669"/>
    <property type="project" value="TreeGrafter"/>
</dbReference>
<reference evidence="6 7" key="1">
    <citation type="submission" date="2016-10" db="EMBL/GenBank/DDBJ databases">
        <authorList>
            <person name="de Groot N.N."/>
        </authorList>
    </citation>
    <scope>NUCLEOTIDE SEQUENCE [LARGE SCALE GENOMIC DNA]</scope>
    <source>
        <strain evidence="6 7">DSM 25584</strain>
    </source>
</reference>
<dbReference type="STRING" id="1082479.SAMN05216241_11090"/>
<dbReference type="SUPFAM" id="SSF46785">
    <property type="entry name" value="Winged helix' DNA-binding domain"/>
    <property type="match status" value="1"/>
</dbReference>
<dbReference type="PANTHER" id="PTHR30537">
    <property type="entry name" value="HTH-TYPE TRANSCRIPTIONAL REGULATOR"/>
    <property type="match status" value="1"/>
</dbReference>
<comment type="similarity">
    <text evidence="1">Belongs to the LysR transcriptional regulatory family.</text>
</comment>
<dbReference type="InterPro" id="IPR036388">
    <property type="entry name" value="WH-like_DNA-bd_sf"/>
</dbReference>